<dbReference type="Proteomes" id="UP000198793">
    <property type="component" value="Unassembled WGS sequence"/>
</dbReference>
<sequence length="249" mass="25542">MIRTLFKLALLIAVVAFFVPREDRDGRTAEPALSPVVLFYGATQALSDLGSFCDRSPAACASGREAAAYAGARIMDGVQVLVAMATGRSEPAEARPAAPVRSPLVAPPAEAVSLRPTAPSERTGSIAPGPRPYQPPLLQPEPPVRRDVPTAPRRDAAPASPAATASRAPAATAPSRPAVTAPPRASTTRAAQAEPRPAVRPAGVPGADKPFRMPAMAGGAEPPVSPRPFALVPPPAPARPPMPLSAPRA</sequence>
<feature type="compositionally biased region" description="Pro residues" evidence="1">
    <location>
        <begin position="223"/>
        <end position="249"/>
    </location>
</feature>
<dbReference type="Pfam" id="PF17264">
    <property type="entry name" value="DUF5330"/>
    <property type="match status" value="1"/>
</dbReference>
<feature type="compositionally biased region" description="Pro residues" evidence="1">
    <location>
        <begin position="129"/>
        <end position="142"/>
    </location>
</feature>
<keyword evidence="3" id="KW-1185">Reference proteome</keyword>
<dbReference type="RefSeq" id="WP_090668056.1">
    <property type="nucleotide sequence ID" value="NZ_FNIT01000001.1"/>
</dbReference>
<gene>
    <name evidence="2" type="ORF">SAMN05192530_101390</name>
</gene>
<evidence type="ECO:0000313" key="2">
    <source>
        <dbReference type="EMBL" id="SDN59466.1"/>
    </source>
</evidence>
<proteinExistence type="predicted"/>
<dbReference type="AlphaFoldDB" id="A0A1H0CNI4"/>
<reference evidence="2 3" key="1">
    <citation type="submission" date="2016-10" db="EMBL/GenBank/DDBJ databases">
        <authorList>
            <person name="de Groot N.N."/>
        </authorList>
    </citation>
    <scope>NUCLEOTIDE SEQUENCE [LARGE SCALE GENOMIC DNA]</scope>
    <source>
        <strain evidence="3">L7-484,KACC 16230,DSM 25025</strain>
    </source>
</reference>
<protein>
    <submittedName>
        <fullName evidence="2">Uncharacterized protein</fullName>
    </submittedName>
</protein>
<name>A0A1H0CNI4_9HYPH</name>
<accession>A0A1H0CNI4</accession>
<dbReference type="EMBL" id="FNIT01000001">
    <property type="protein sequence ID" value="SDN59466.1"/>
    <property type="molecule type" value="Genomic_DNA"/>
</dbReference>
<dbReference type="InterPro" id="IPR035220">
    <property type="entry name" value="DUF5330"/>
</dbReference>
<feature type="region of interest" description="Disordered" evidence="1">
    <location>
        <begin position="108"/>
        <end position="249"/>
    </location>
</feature>
<feature type="compositionally biased region" description="Low complexity" evidence="1">
    <location>
        <begin position="157"/>
        <end position="191"/>
    </location>
</feature>
<organism evidence="2 3">
    <name type="scientific">Aureimonas jatrophae</name>
    <dbReference type="NCBI Taxonomy" id="1166073"/>
    <lineage>
        <taxon>Bacteria</taxon>
        <taxon>Pseudomonadati</taxon>
        <taxon>Pseudomonadota</taxon>
        <taxon>Alphaproteobacteria</taxon>
        <taxon>Hyphomicrobiales</taxon>
        <taxon>Aurantimonadaceae</taxon>
        <taxon>Aureimonas</taxon>
    </lineage>
</organism>
<evidence type="ECO:0000313" key="3">
    <source>
        <dbReference type="Proteomes" id="UP000198793"/>
    </source>
</evidence>
<feature type="compositionally biased region" description="Basic and acidic residues" evidence="1">
    <location>
        <begin position="143"/>
        <end position="156"/>
    </location>
</feature>
<evidence type="ECO:0000256" key="1">
    <source>
        <dbReference type="SAM" id="MobiDB-lite"/>
    </source>
</evidence>
<dbReference type="STRING" id="1166073.SAMN05192530_101390"/>